<dbReference type="GO" id="GO:0000785">
    <property type="term" value="C:chromatin"/>
    <property type="evidence" value="ECO:0007669"/>
    <property type="project" value="TreeGrafter"/>
</dbReference>
<keyword evidence="3" id="KW-0677">Repeat</keyword>
<organism evidence="9 10">
    <name type="scientific">Hyaloscypha variabilis (strain UAMH 11265 / GT02V1 / F)</name>
    <name type="common">Meliniomyces variabilis</name>
    <dbReference type="NCBI Taxonomy" id="1149755"/>
    <lineage>
        <taxon>Eukaryota</taxon>
        <taxon>Fungi</taxon>
        <taxon>Dikarya</taxon>
        <taxon>Ascomycota</taxon>
        <taxon>Pezizomycotina</taxon>
        <taxon>Leotiomycetes</taxon>
        <taxon>Helotiales</taxon>
        <taxon>Hyaloscyphaceae</taxon>
        <taxon>Hyaloscypha</taxon>
        <taxon>Hyaloscypha variabilis</taxon>
    </lineage>
</organism>
<feature type="region of interest" description="Disordered" evidence="7">
    <location>
        <begin position="244"/>
        <end position="277"/>
    </location>
</feature>
<feature type="region of interest" description="Disordered" evidence="7">
    <location>
        <begin position="1"/>
        <end position="78"/>
    </location>
</feature>
<keyword evidence="10" id="KW-1185">Reference proteome</keyword>
<evidence type="ECO:0000256" key="2">
    <source>
        <dbReference type="ARBA" id="ARBA00022723"/>
    </source>
</evidence>
<keyword evidence="4" id="KW-0863">Zinc-finger</keyword>
<name>A0A2J6RBP6_HYAVF</name>
<keyword evidence="2" id="KW-0479">Metal-binding</keyword>
<dbReference type="GO" id="GO:0006351">
    <property type="term" value="P:DNA-templated transcription"/>
    <property type="evidence" value="ECO:0007669"/>
    <property type="project" value="InterPro"/>
</dbReference>
<dbReference type="InterPro" id="IPR051059">
    <property type="entry name" value="VerF-like"/>
</dbReference>
<sequence length="729" mass="81993">MKERHKARHAIRDKRAGGIGLGVLETKSKHFKAPSASASVSASSPRRASSPSTDRCQLSPPATEPQDADPNRRTSNVSDSVDFLSNQRSDHWSSPQEMSGAELTTDYLNSQLNYPNTSQMTNMYMDQSPGFYGIGNMYHDMTFDLVHFNVTGFAPQLPDYRPSAIQALPEGTTQPSESEGQLLSLAPSIMGNGTLNQHGTESQFTAVPGLTPRMKVSIENVRQEERMSENAAEDVIRTPIIESTFQVDARPNPSRSKSPTATPPLPAHSTMDANPLEPQPVAQDIRRSHTFTSEKFQILSLTSEKRDEVLEFIADIGPVRPDGTLIDGHSPDFSLENMQIYLDLFFEFFNTSYPLIHVATLDISDTDLIALLSLMLLGATYKDKDAHQLSVCLYDAIVPYILSGLLSGPVPDLAILQAFLVLECYGMYRAGPYQRENAILIQGLLLNSSRRISRYHVRARITLPDRLTHKERDWMEFAYAEQYKRLILFFIWDTQNATCYSFMPNMSIQSLQIGLPCSRKLWEATNGIEWKELLSEHDDSSTLLDKVKKFINSDHEMLQNPYDSLSFNLTLHGLMSTANDMLHFDNRSIYAGEPQNVEMSWSPGQQQIAQSLESWKAKYDAFATETIFDMNSEPLHCAFQRDSMAIFALYHTGHIIINCEICHLQTAAGAKAIFGHIVTPSDYEENCRWVRNWVRNSPESAGRAAWHAAQMFREGMLNLVNWVVSPIRS</sequence>
<dbReference type="GO" id="GO:0000978">
    <property type="term" value="F:RNA polymerase II cis-regulatory region sequence-specific DNA binding"/>
    <property type="evidence" value="ECO:0007669"/>
    <property type="project" value="InterPro"/>
</dbReference>
<comment type="subcellular location">
    <subcellularLocation>
        <location evidence="1">Nucleus</location>
    </subcellularLocation>
</comment>
<dbReference type="GO" id="GO:0005634">
    <property type="term" value="C:nucleus"/>
    <property type="evidence" value="ECO:0007669"/>
    <property type="project" value="UniProtKB-SubCell"/>
</dbReference>
<gene>
    <name evidence="9" type="ORF">L207DRAFT_586971</name>
</gene>
<feature type="compositionally biased region" description="Low complexity" evidence="7">
    <location>
        <begin position="33"/>
        <end position="52"/>
    </location>
</feature>
<keyword evidence="6" id="KW-0539">Nucleus</keyword>
<evidence type="ECO:0000256" key="7">
    <source>
        <dbReference type="SAM" id="MobiDB-lite"/>
    </source>
</evidence>
<dbReference type="GO" id="GO:0000981">
    <property type="term" value="F:DNA-binding transcription factor activity, RNA polymerase II-specific"/>
    <property type="evidence" value="ECO:0007669"/>
    <property type="project" value="InterPro"/>
</dbReference>
<evidence type="ECO:0000313" key="10">
    <source>
        <dbReference type="Proteomes" id="UP000235786"/>
    </source>
</evidence>
<feature type="compositionally biased region" description="Basic residues" evidence="7">
    <location>
        <begin position="1"/>
        <end position="12"/>
    </location>
</feature>
<dbReference type="OrthoDB" id="1405595at2759"/>
<dbReference type="GO" id="GO:0008270">
    <property type="term" value="F:zinc ion binding"/>
    <property type="evidence" value="ECO:0007669"/>
    <property type="project" value="UniProtKB-KW"/>
</dbReference>
<dbReference type="Proteomes" id="UP000235786">
    <property type="component" value="Unassembled WGS sequence"/>
</dbReference>
<dbReference type="PANTHER" id="PTHR40626:SF18">
    <property type="entry name" value="NICOTINATE CATABOLISM CLUSTER-SPECIFIC TRANSCRIPTION FACTOR"/>
    <property type="match status" value="1"/>
</dbReference>
<accession>A0A2J6RBP6</accession>
<evidence type="ECO:0000256" key="5">
    <source>
        <dbReference type="ARBA" id="ARBA00022833"/>
    </source>
</evidence>
<proteinExistence type="predicted"/>
<evidence type="ECO:0000256" key="1">
    <source>
        <dbReference type="ARBA" id="ARBA00004123"/>
    </source>
</evidence>
<evidence type="ECO:0000256" key="3">
    <source>
        <dbReference type="ARBA" id="ARBA00022737"/>
    </source>
</evidence>
<evidence type="ECO:0000256" key="4">
    <source>
        <dbReference type="ARBA" id="ARBA00022771"/>
    </source>
</evidence>
<dbReference type="InterPro" id="IPR007219">
    <property type="entry name" value="XnlR_reg_dom"/>
</dbReference>
<feature type="domain" description="Xylanolytic transcriptional activator regulatory" evidence="8">
    <location>
        <begin position="342"/>
        <end position="616"/>
    </location>
</feature>
<dbReference type="AlphaFoldDB" id="A0A2J6RBP6"/>
<evidence type="ECO:0000313" key="9">
    <source>
        <dbReference type="EMBL" id="PMD35938.1"/>
    </source>
</evidence>
<reference evidence="9 10" key="1">
    <citation type="submission" date="2016-04" db="EMBL/GenBank/DDBJ databases">
        <title>A degradative enzymes factory behind the ericoid mycorrhizal symbiosis.</title>
        <authorList>
            <consortium name="DOE Joint Genome Institute"/>
            <person name="Martino E."/>
            <person name="Morin E."/>
            <person name="Grelet G."/>
            <person name="Kuo A."/>
            <person name="Kohler A."/>
            <person name="Daghino S."/>
            <person name="Barry K."/>
            <person name="Choi C."/>
            <person name="Cichocki N."/>
            <person name="Clum A."/>
            <person name="Copeland A."/>
            <person name="Hainaut M."/>
            <person name="Haridas S."/>
            <person name="Labutti K."/>
            <person name="Lindquist E."/>
            <person name="Lipzen A."/>
            <person name="Khouja H.-R."/>
            <person name="Murat C."/>
            <person name="Ohm R."/>
            <person name="Olson A."/>
            <person name="Spatafora J."/>
            <person name="Veneault-Fourrey C."/>
            <person name="Henrissat B."/>
            <person name="Grigoriev I."/>
            <person name="Martin F."/>
            <person name="Perotto S."/>
        </authorList>
    </citation>
    <scope>NUCLEOTIDE SEQUENCE [LARGE SCALE GENOMIC DNA]</scope>
    <source>
        <strain evidence="9 10">F</strain>
    </source>
</reference>
<keyword evidence="5" id="KW-0862">Zinc</keyword>
<protein>
    <recommendedName>
        <fullName evidence="8">Xylanolytic transcriptional activator regulatory domain-containing protein</fullName>
    </recommendedName>
</protein>
<evidence type="ECO:0000259" key="8">
    <source>
        <dbReference type="Pfam" id="PF04082"/>
    </source>
</evidence>
<dbReference type="EMBL" id="KZ613951">
    <property type="protein sequence ID" value="PMD35938.1"/>
    <property type="molecule type" value="Genomic_DNA"/>
</dbReference>
<evidence type="ECO:0000256" key="6">
    <source>
        <dbReference type="ARBA" id="ARBA00023242"/>
    </source>
</evidence>
<dbReference type="PANTHER" id="PTHR40626">
    <property type="entry name" value="MIP31509P"/>
    <property type="match status" value="1"/>
</dbReference>
<dbReference type="Pfam" id="PF04082">
    <property type="entry name" value="Fungal_trans"/>
    <property type="match status" value="1"/>
</dbReference>
<dbReference type="STRING" id="1149755.A0A2J6RBP6"/>